<evidence type="ECO:0000259" key="6">
    <source>
        <dbReference type="PROSITE" id="PS51700"/>
    </source>
</evidence>
<keyword evidence="4" id="KW-0159">Chromosome partition</keyword>
<gene>
    <name evidence="7" type="ORF">FNV43_RR22238</name>
</gene>
<comment type="catalytic activity">
    <reaction evidence="1">
        <text>All bonds known to be hydrolyzed by this endopeptidase have arginine in P1 and an acidic residue in P4. P6 is often occupied by an acidic residue or by a hydroxy-amino-acid residue, the phosphorylation of which enhances cleavage.</text>
        <dbReference type="EC" id="3.4.22.49"/>
    </reaction>
</comment>
<dbReference type="GO" id="GO:0051307">
    <property type="term" value="P:meiotic chromosome separation"/>
    <property type="evidence" value="ECO:0007669"/>
    <property type="project" value="TreeGrafter"/>
</dbReference>
<evidence type="ECO:0000256" key="2">
    <source>
        <dbReference type="ARBA" id="ARBA00012489"/>
    </source>
</evidence>
<evidence type="ECO:0000313" key="7">
    <source>
        <dbReference type="EMBL" id="KAF3435151.1"/>
    </source>
</evidence>
<feature type="domain" description="Peptidase C50" evidence="6">
    <location>
        <begin position="1981"/>
        <end position="2075"/>
    </location>
</feature>
<dbReference type="PROSITE" id="PS51700">
    <property type="entry name" value="SEPARIN"/>
    <property type="match status" value="1"/>
</dbReference>
<dbReference type="GO" id="GO:0005737">
    <property type="term" value="C:cytoplasm"/>
    <property type="evidence" value="ECO:0007669"/>
    <property type="project" value="TreeGrafter"/>
</dbReference>
<protein>
    <recommendedName>
        <fullName evidence="2">separase</fullName>
        <ecNumber evidence="2">3.4.22.49</ecNumber>
    </recommendedName>
</protein>
<sequence>MASTTETSLLSKLQTSDSEGIFSVFSQYLRPFSDLNNLKITKRSTKAKTDRQSSIRSLAKTFLPFINRALSILPKRLSDPSKLGGGSEQLALELFDVYWLCLDCLGSLASELSCKPYSVHVQKVRLLHCLEAWGRYKEAEAEGYRILEDFKTIDAGGKSVKCEGRFLPDLEKWRADKEFVCLVLEIVVTLVKCVSMGRSMNDDDYRKVLLLVEEVRSWFRVLDANTYEKLHRVLVTCLGRCTLFLVGKLTCFDGDLGQAFCFTTMAEYAKSSMKDQVYKFAHKICSSLFSLQENRFSAIIDMLIFMLDSLAGECKVEDENNEIQFVELVAYCANKCQTTNTHFCSNIEAHLHKIADKDTFSFDSEDLCHGLHFSDCNIKSRSGDLKYTGGVIKFLQGNIDILQNLSTLLGSLRSFFHTGCDENYVSSRIDSKDSVGQVRSVFICDCEASMSWTKENGKGYLLSYLNALKFLCLPLAELVNSERKKILSENEAGSISNGICNIQEAFCQFYGVFFFYKRCKCTYEGEKYGFDENSMLAVSVAAFILSIRTRHKMEKSVGILNDIICSEWIQPHGLRYLFASLYNIGVVLHRSNQVKEASTALKLSCRASWTGVIHLCEMFEHKSKGLDGDLTEDAVIDFVNESCSKTAFLLEVLHQHDSHKVETTIAESLEKWSVAANTFRRLPGPMSLVKQWVKIQCKLCKNVNGDDIAQTLYCVLSSSEKISQRTIGIILEEELLAYEEMHALYPKLCQKMQMKIIVYLLQDVYVTSDSWLQKSRILVRKGRMLRCYGNDGLKDCIQCLTEAITLLETCGKTCSSGVPPSHQLAVVYCLRGLCSQEFEPNSKRIFEDITSALNLWLSISTSDHFSADDMFFTMSENVMLLVYNIIDLMSMKGFLEFHHDIYRLIIRLFQWKNIPLEKCLMVLWECRRISHALCISPVNEAFITSLYDHYGEHTKSIDFWISCLKGSQPLMVGLQHNFSSLFANFNRCSHNREGSFRPDITVDEVQEAAMELISSAPVSSRSAFIAGYLLYDLSEKLISNGQLIKALFYAKEAHRLRTKLFQEKFMYSVEQQAEKCNETGDNLQKFTYTLQNLQVRRSVVSEVWSFDSVSWDLENCYLSPWNVLQCYLESTLQVGIVHELIGSGTEAETLFIWGKDISCSQSLPLFMVSFSSVLGKLYCRKKHWDLAERELHRAKQYLVASSTNISCLKCRLMMEVTVDHHLGDLSQSMIDSANGNISLERLFQAEDLYKSALDKLTLSDWKNYVSCPEESSADSMVLGNTTIKDVRNGTCHTLSQSEDQLDTKKCKKEGKKCRKTRNAPKPLLKDQGPILQNNLRSTRSKSRSSQNQSISGSDEIQVGQTKHSKGNSECDYSDTFSQEDLLMKMRSCKVAFGGEEMCVCQKMRCWLCLPMEVMKCGLIKNFIDMKWEFVRRRLSLRLLTSLGNCLENHGQIHETHEIILQSISILVSRNPFSLTTSHVELTSFLDLIGKEISGDVFSIERAELLYNISWLSLSSLRSRDTRSVCCDLSCIQLPKLVTWLILAFVLCREVPMLSQKVSRLLAVVFLLSSSSELCSFSSSCKALSENHWASYFHQASLGTHLNYQFFTTNSGTAKFQHLVDSEGSCGTGSTFVGAEIQNLLRVAPESVQDLEEFVEKFFAGFPCTTVVCISFLGGPYASLLQEMLLYPSCVRAWMLVSRLNSKNQPIVLLLPLDSILEDDAVLSGSSSFPHSKDLGGQWQCPWGSSVVDDVAPEFKLILEDNYLSSSMFPIEDTAENRTMWWMRRKKLDHRLGKLLRNLEDLWLGPWKYILLGECSSCERLDLVRKKLMHDLKSKSKMDVNESLLKVILSFPKSAFEEGGYISQLCLRNGCYIGRVEVCEKDKCWLSSSEANGAEELSEMAFQLICEALDELEGLDCVNREPIVLVLDFEIQMLPWENIPILRNQEVYRMPSVGSISATLDRRRHHQEPVGTSAAAFPYIDPLDAFYLLNPSGDLRSTQIEFENWFRDQKLEGKAGFAPAAAELAVALKSHDLFIYFGHGSGVQYIPRHEIQKLENCAATLLMGCSSGSLTLNGCYVPQGTPLAYLQAGSPVIVANLWEVTDKDIDRFGKAMLDSWLKERLSPDTGCVQCNLLEQFDSMALKTSNGNAKKKNTRKKQPQVCEKGSIKNCCEHRPKIGSFMGRAREACTLPFLIGASPVCYGVPTGIRRKKDL</sequence>
<dbReference type="EMBL" id="VOIH02000010">
    <property type="protein sequence ID" value="KAF3435151.1"/>
    <property type="molecule type" value="Genomic_DNA"/>
</dbReference>
<dbReference type="OrthoDB" id="10255632at2759"/>
<evidence type="ECO:0000313" key="8">
    <source>
        <dbReference type="Proteomes" id="UP000796880"/>
    </source>
</evidence>
<dbReference type="PANTHER" id="PTHR12792:SF0">
    <property type="entry name" value="SEPARIN"/>
    <property type="match status" value="1"/>
</dbReference>
<dbReference type="InterPro" id="IPR056932">
    <property type="entry name" value="TPR_ESP1_2nd"/>
</dbReference>
<reference evidence="7" key="1">
    <citation type="submission" date="2020-03" db="EMBL/GenBank/DDBJ databases">
        <title>A high-quality chromosome-level genome assembly of a woody plant with both climbing and erect habits, Rhamnella rubrinervis.</title>
        <authorList>
            <person name="Lu Z."/>
            <person name="Yang Y."/>
            <person name="Zhu X."/>
            <person name="Sun Y."/>
        </authorList>
    </citation>
    <scope>NUCLEOTIDE SEQUENCE</scope>
    <source>
        <strain evidence="7">BYM</strain>
        <tissue evidence="7">Leaf</tissue>
    </source>
</reference>
<organism evidence="7 8">
    <name type="scientific">Rhamnella rubrinervis</name>
    <dbReference type="NCBI Taxonomy" id="2594499"/>
    <lineage>
        <taxon>Eukaryota</taxon>
        <taxon>Viridiplantae</taxon>
        <taxon>Streptophyta</taxon>
        <taxon>Embryophyta</taxon>
        <taxon>Tracheophyta</taxon>
        <taxon>Spermatophyta</taxon>
        <taxon>Magnoliopsida</taxon>
        <taxon>eudicotyledons</taxon>
        <taxon>Gunneridae</taxon>
        <taxon>Pentapetalae</taxon>
        <taxon>rosids</taxon>
        <taxon>fabids</taxon>
        <taxon>Rosales</taxon>
        <taxon>Rhamnaceae</taxon>
        <taxon>rhamnoid group</taxon>
        <taxon>Rhamneae</taxon>
        <taxon>Rhamnella</taxon>
    </lineage>
</organism>
<dbReference type="InterPro" id="IPR030397">
    <property type="entry name" value="SEPARIN_core_dom"/>
</dbReference>
<dbReference type="GO" id="GO:0006508">
    <property type="term" value="P:proteolysis"/>
    <property type="evidence" value="ECO:0007669"/>
    <property type="project" value="InterPro"/>
</dbReference>
<keyword evidence="3" id="KW-0378">Hydrolase</keyword>
<dbReference type="PANTHER" id="PTHR12792">
    <property type="entry name" value="EXTRA SPINDLE POLES 1-RELATED"/>
    <property type="match status" value="1"/>
</dbReference>
<dbReference type="InterPro" id="IPR056933">
    <property type="entry name" value="TPR_ESP1"/>
</dbReference>
<evidence type="ECO:0000256" key="1">
    <source>
        <dbReference type="ARBA" id="ARBA00000451"/>
    </source>
</evidence>
<feature type="region of interest" description="Disordered" evidence="5">
    <location>
        <begin position="1311"/>
        <end position="1371"/>
    </location>
</feature>
<dbReference type="EC" id="3.4.22.49" evidence="2"/>
<comment type="caution">
    <text evidence="7">The sequence shown here is derived from an EMBL/GenBank/DDBJ whole genome shotgun (WGS) entry which is preliminary data.</text>
</comment>
<name>A0A8K0DUT5_9ROSA</name>
<dbReference type="Proteomes" id="UP000796880">
    <property type="component" value="Unassembled WGS sequence"/>
</dbReference>
<feature type="compositionally biased region" description="Low complexity" evidence="5">
    <location>
        <begin position="1333"/>
        <end position="1353"/>
    </location>
</feature>
<dbReference type="GO" id="GO:0005634">
    <property type="term" value="C:nucleus"/>
    <property type="evidence" value="ECO:0007669"/>
    <property type="project" value="InterPro"/>
</dbReference>
<dbReference type="GO" id="GO:0004197">
    <property type="term" value="F:cysteine-type endopeptidase activity"/>
    <property type="evidence" value="ECO:0007669"/>
    <property type="project" value="InterPro"/>
</dbReference>
<proteinExistence type="predicted"/>
<dbReference type="Pfam" id="PF25110">
    <property type="entry name" value="TPR_ESP1"/>
    <property type="match status" value="1"/>
</dbReference>
<evidence type="ECO:0000256" key="4">
    <source>
        <dbReference type="ARBA" id="ARBA00022829"/>
    </source>
</evidence>
<accession>A0A8K0DUT5</accession>
<evidence type="ECO:0000256" key="5">
    <source>
        <dbReference type="SAM" id="MobiDB-lite"/>
    </source>
</evidence>
<keyword evidence="8" id="KW-1185">Reference proteome</keyword>
<dbReference type="Pfam" id="PF25113">
    <property type="entry name" value="TPR_ESP1_2nd"/>
    <property type="match status" value="1"/>
</dbReference>
<dbReference type="InterPro" id="IPR005314">
    <property type="entry name" value="Peptidase_C50"/>
</dbReference>
<dbReference type="Pfam" id="PF03568">
    <property type="entry name" value="Separin_C"/>
    <property type="match status" value="1"/>
</dbReference>
<evidence type="ECO:0000256" key="3">
    <source>
        <dbReference type="ARBA" id="ARBA00022801"/>
    </source>
</evidence>
<dbReference type="GO" id="GO:0072686">
    <property type="term" value="C:mitotic spindle"/>
    <property type="evidence" value="ECO:0007669"/>
    <property type="project" value="TreeGrafter"/>
</dbReference>